<gene>
    <name evidence="3" type="ORF">GCM10023196_051210</name>
</gene>
<protein>
    <submittedName>
        <fullName evidence="3">CaiB/BaiF CoA-transferase family protein</fullName>
    </submittedName>
</protein>
<sequence>MTDRGPMSGLLVADFSRVLAGPLATMMMADLGATVIKVERPGEGDDTRRWGPPWTPRSSSYFEGVNRGKRSIALDLTDPADREAATELVRRADVLVENFRPGVLARYGLDHEQATELNPRLVYASISGFGSAAGADLPGYDFVVQAAGGLMSITGAADGDPMKVGVALIDVITGKDALIGILAALRQRDRTGRGQHVEVNLLTSLLGGLANQISGYLTTGEAPVRMGNRHPSIAPYETLRCEDGLLAVAVGTDTQFRRFAAELGLHGIADDPRFATNAARVEHRADLVDLLEGALSARTAGDWQRRLTAAGIACSRVNDIPAAIDYATELGLSPLLHVGDDHPPQVRPPITFSDTAATAPTPPPDLDEHGDALRAWLRSADPGPIPPQSSPTAS</sequence>
<dbReference type="InterPro" id="IPR044855">
    <property type="entry name" value="CoA-Trfase_III_dom3_sf"/>
</dbReference>
<dbReference type="Gene3D" id="3.30.1540.10">
    <property type="entry name" value="formyl-coa transferase, domain 3"/>
    <property type="match status" value="1"/>
</dbReference>
<feature type="region of interest" description="Disordered" evidence="2">
    <location>
        <begin position="339"/>
        <end position="371"/>
    </location>
</feature>
<dbReference type="InterPro" id="IPR023606">
    <property type="entry name" value="CoA-Trfase_III_dom_1_sf"/>
</dbReference>
<dbReference type="Pfam" id="PF02515">
    <property type="entry name" value="CoA_transf_3"/>
    <property type="match status" value="1"/>
</dbReference>
<evidence type="ECO:0000256" key="1">
    <source>
        <dbReference type="ARBA" id="ARBA00022679"/>
    </source>
</evidence>
<dbReference type="RefSeq" id="WP_345433532.1">
    <property type="nucleotide sequence ID" value="NZ_BAABHK010000007.1"/>
</dbReference>
<dbReference type="PANTHER" id="PTHR48207">
    <property type="entry name" value="SUCCINATE--HYDROXYMETHYLGLUTARATE COA-TRANSFERASE"/>
    <property type="match status" value="1"/>
</dbReference>
<dbReference type="EMBL" id="BAABHK010000007">
    <property type="protein sequence ID" value="GAA4629527.1"/>
    <property type="molecule type" value="Genomic_DNA"/>
</dbReference>
<dbReference type="Gene3D" id="3.40.50.10540">
    <property type="entry name" value="Crotonobetainyl-coa:carnitine coa-transferase, domain 1"/>
    <property type="match status" value="1"/>
</dbReference>
<keyword evidence="1" id="KW-0808">Transferase</keyword>
<comment type="caution">
    <text evidence="3">The sequence shown here is derived from an EMBL/GenBank/DDBJ whole genome shotgun (WGS) entry which is preliminary data.</text>
</comment>
<dbReference type="SUPFAM" id="SSF89796">
    <property type="entry name" value="CoA-transferase family III (CaiB/BaiF)"/>
    <property type="match status" value="1"/>
</dbReference>
<organism evidence="3 4">
    <name type="scientific">Actinoallomurus vinaceus</name>
    <dbReference type="NCBI Taxonomy" id="1080074"/>
    <lineage>
        <taxon>Bacteria</taxon>
        <taxon>Bacillati</taxon>
        <taxon>Actinomycetota</taxon>
        <taxon>Actinomycetes</taxon>
        <taxon>Streptosporangiales</taxon>
        <taxon>Thermomonosporaceae</taxon>
        <taxon>Actinoallomurus</taxon>
    </lineage>
</organism>
<evidence type="ECO:0000313" key="4">
    <source>
        <dbReference type="Proteomes" id="UP001501442"/>
    </source>
</evidence>
<proteinExistence type="predicted"/>
<evidence type="ECO:0000313" key="3">
    <source>
        <dbReference type="EMBL" id="GAA4629527.1"/>
    </source>
</evidence>
<dbReference type="PANTHER" id="PTHR48207:SF3">
    <property type="entry name" value="SUCCINATE--HYDROXYMETHYLGLUTARATE COA-TRANSFERASE"/>
    <property type="match status" value="1"/>
</dbReference>
<dbReference type="InterPro" id="IPR003673">
    <property type="entry name" value="CoA-Trfase_fam_III"/>
</dbReference>
<dbReference type="InterPro" id="IPR050483">
    <property type="entry name" value="CoA-transferase_III_domain"/>
</dbReference>
<name>A0ABP8UDL4_9ACTN</name>
<accession>A0ABP8UDL4</accession>
<keyword evidence="4" id="KW-1185">Reference proteome</keyword>
<reference evidence="4" key="1">
    <citation type="journal article" date="2019" name="Int. J. Syst. Evol. Microbiol.">
        <title>The Global Catalogue of Microorganisms (GCM) 10K type strain sequencing project: providing services to taxonomists for standard genome sequencing and annotation.</title>
        <authorList>
            <consortium name="The Broad Institute Genomics Platform"/>
            <consortium name="The Broad Institute Genome Sequencing Center for Infectious Disease"/>
            <person name="Wu L."/>
            <person name="Ma J."/>
        </authorList>
    </citation>
    <scope>NUCLEOTIDE SEQUENCE [LARGE SCALE GENOMIC DNA]</scope>
    <source>
        <strain evidence="4">JCM 17939</strain>
    </source>
</reference>
<evidence type="ECO:0000256" key="2">
    <source>
        <dbReference type="SAM" id="MobiDB-lite"/>
    </source>
</evidence>
<dbReference type="Proteomes" id="UP001501442">
    <property type="component" value="Unassembled WGS sequence"/>
</dbReference>